<evidence type="ECO:0000313" key="1">
    <source>
        <dbReference type="EMBL" id="TDL18523.1"/>
    </source>
</evidence>
<dbReference type="Proteomes" id="UP000294933">
    <property type="component" value="Unassembled WGS sequence"/>
</dbReference>
<sequence>MASADNTSGLYSVPQVSLASYPSRGHCLTFQKRLEPIPQGNFSQPFSADSTRYSDSTRTLCPTNTFDHIQPHTPYNSMPIPSTDATMTLNNFGFIPQYSTLCISKQPDTLEHY</sequence>
<reference evidence="1 2" key="1">
    <citation type="submission" date="2018-06" db="EMBL/GenBank/DDBJ databases">
        <title>A transcriptomic atlas of mushroom development highlights an independent origin of complex multicellularity.</title>
        <authorList>
            <consortium name="DOE Joint Genome Institute"/>
            <person name="Krizsan K."/>
            <person name="Almasi E."/>
            <person name="Merenyi Z."/>
            <person name="Sahu N."/>
            <person name="Viragh M."/>
            <person name="Koszo T."/>
            <person name="Mondo S."/>
            <person name="Kiss B."/>
            <person name="Balint B."/>
            <person name="Kues U."/>
            <person name="Barry K."/>
            <person name="Hegedus J.C."/>
            <person name="Henrissat B."/>
            <person name="Johnson J."/>
            <person name="Lipzen A."/>
            <person name="Ohm R."/>
            <person name="Nagy I."/>
            <person name="Pangilinan J."/>
            <person name="Yan J."/>
            <person name="Xiong Y."/>
            <person name="Grigoriev I.V."/>
            <person name="Hibbett D.S."/>
            <person name="Nagy L.G."/>
        </authorList>
    </citation>
    <scope>NUCLEOTIDE SEQUENCE [LARGE SCALE GENOMIC DNA]</scope>
    <source>
        <strain evidence="1 2">SZMC22713</strain>
    </source>
</reference>
<proteinExistence type="predicted"/>
<evidence type="ECO:0000313" key="2">
    <source>
        <dbReference type="Proteomes" id="UP000294933"/>
    </source>
</evidence>
<organism evidence="1 2">
    <name type="scientific">Rickenella mellea</name>
    <dbReference type="NCBI Taxonomy" id="50990"/>
    <lineage>
        <taxon>Eukaryota</taxon>
        <taxon>Fungi</taxon>
        <taxon>Dikarya</taxon>
        <taxon>Basidiomycota</taxon>
        <taxon>Agaricomycotina</taxon>
        <taxon>Agaricomycetes</taxon>
        <taxon>Hymenochaetales</taxon>
        <taxon>Rickenellaceae</taxon>
        <taxon>Rickenella</taxon>
    </lineage>
</organism>
<dbReference type="AlphaFoldDB" id="A0A4Y7PSZ3"/>
<accession>A0A4Y7PSZ3</accession>
<gene>
    <name evidence="1" type="ORF">BD410DRAFT_497840</name>
</gene>
<dbReference type="VEuPathDB" id="FungiDB:BD410DRAFT_497840"/>
<protein>
    <submittedName>
        <fullName evidence="1">Uncharacterized protein</fullName>
    </submittedName>
</protein>
<name>A0A4Y7PSZ3_9AGAM</name>
<dbReference type="EMBL" id="ML170207">
    <property type="protein sequence ID" value="TDL18523.1"/>
    <property type="molecule type" value="Genomic_DNA"/>
</dbReference>
<keyword evidence="2" id="KW-1185">Reference proteome</keyword>